<evidence type="ECO:0000313" key="2">
    <source>
        <dbReference type="Proteomes" id="UP000751518"/>
    </source>
</evidence>
<dbReference type="AlphaFoldDB" id="A0A955LL04"/>
<accession>A0A955LL04</accession>
<comment type="caution">
    <text evidence="1">The sequence shown here is derived from an EMBL/GenBank/DDBJ whole genome shotgun (WGS) entry which is preliminary data.</text>
</comment>
<reference evidence="1" key="1">
    <citation type="submission" date="2020-04" db="EMBL/GenBank/DDBJ databases">
        <authorList>
            <person name="Zhang T."/>
        </authorList>
    </citation>
    <scope>NUCLEOTIDE SEQUENCE</scope>
    <source>
        <strain evidence="1">HKST-UBA03</strain>
    </source>
</reference>
<proteinExistence type="predicted"/>
<dbReference type="Proteomes" id="UP000751518">
    <property type="component" value="Unassembled WGS sequence"/>
</dbReference>
<reference evidence="1" key="2">
    <citation type="journal article" date="2021" name="Microbiome">
        <title>Successional dynamics and alternative stable states in a saline activated sludge microbial community over 9 years.</title>
        <authorList>
            <person name="Wang Y."/>
            <person name="Ye J."/>
            <person name="Ju F."/>
            <person name="Liu L."/>
            <person name="Boyd J.A."/>
            <person name="Deng Y."/>
            <person name="Parks D.H."/>
            <person name="Jiang X."/>
            <person name="Yin X."/>
            <person name="Woodcroft B.J."/>
            <person name="Tyson G.W."/>
            <person name="Hugenholtz P."/>
            <person name="Polz M.F."/>
            <person name="Zhang T."/>
        </authorList>
    </citation>
    <scope>NUCLEOTIDE SEQUENCE</scope>
    <source>
        <strain evidence="1">HKST-UBA03</strain>
    </source>
</reference>
<name>A0A955LL04_UNCKA</name>
<keyword evidence="1" id="KW-0378">Hydrolase</keyword>
<keyword evidence="1" id="KW-0121">Carboxypeptidase</keyword>
<sequence>WTTLRVDNPNVFLSTGTQDVNFSPPREWRCQREKGFRIRCRISALSGISEGGANTTDKVKFNLKALVGTGTITASTLVGALDSAVTANDAGTYTILQPTTSATGLIPIEMTVKSVRDISKVDVILDSTSAGAGDTVDLTGEDLDGNALTETIDVSSGNGTYTSTLAYADITQVDCNGFTDGTTQVDQKKWGAIEAVNYRTYLINYHLHAGNGSTTTAITALGENIMFLPGAIWQVEKATFTLGALVGSGDTEDAYRGCVLSESLGSAANQLGIGADLTRFIGTTSNNFNFYGSHWQRIEGAYSGPLIRGVPGNTGTINIRHSRLSGFAYGGGSRGIYDNNDDITLYKTRINLDWQWTGGTYSVEGVALSDNSRPFGAEIGSNSLTLKNVEINDNGTLRIWFYTSTGKLTMLSCPISTSRFQIGYSGAGTGVRKIDIGVTYDLTVRGEDGSAVSSASVVITDDAGTEITNTTTDANGVITQQQLIAYWAKYTALDPSITWTALTPFTIVVKKDGFRVTKKYIYIADTTTALKQNIVDKVTLVRQRIAIDQEAEL</sequence>
<keyword evidence="1" id="KW-0645">Protease</keyword>
<feature type="non-terminal residue" evidence="1">
    <location>
        <position position="1"/>
    </location>
</feature>
<evidence type="ECO:0000313" key="1">
    <source>
        <dbReference type="EMBL" id="MCA9392419.1"/>
    </source>
</evidence>
<dbReference type="GO" id="GO:0004180">
    <property type="term" value="F:carboxypeptidase activity"/>
    <property type="evidence" value="ECO:0007669"/>
    <property type="project" value="UniProtKB-KW"/>
</dbReference>
<protein>
    <submittedName>
        <fullName evidence="1">Carboxypeptidase regulatory-like domain-containing protein</fullName>
    </submittedName>
</protein>
<organism evidence="1 2">
    <name type="scientific">candidate division WWE3 bacterium</name>
    <dbReference type="NCBI Taxonomy" id="2053526"/>
    <lineage>
        <taxon>Bacteria</taxon>
        <taxon>Katanobacteria</taxon>
    </lineage>
</organism>
<dbReference type="EMBL" id="JAGQKZ010000051">
    <property type="protein sequence ID" value="MCA9392419.1"/>
    <property type="molecule type" value="Genomic_DNA"/>
</dbReference>
<gene>
    <name evidence="1" type="ORF">KC614_04455</name>
</gene>